<evidence type="ECO:0000256" key="7">
    <source>
        <dbReference type="SAM" id="Phobius"/>
    </source>
</evidence>
<feature type="domain" description="Glycine transporter" evidence="8">
    <location>
        <begin position="96"/>
        <end position="170"/>
    </location>
</feature>
<feature type="transmembrane region" description="Helical" evidence="7">
    <location>
        <begin position="35"/>
        <end position="55"/>
    </location>
</feature>
<feature type="domain" description="Glycine transporter" evidence="8">
    <location>
        <begin position="11"/>
        <end position="84"/>
    </location>
</feature>
<comment type="subcellular location">
    <subcellularLocation>
        <location evidence="1">Cell membrane</location>
        <topology evidence="1">Multi-pass membrane protein</topology>
    </subcellularLocation>
</comment>
<evidence type="ECO:0000313" key="10">
    <source>
        <dbReference type="Proteomes" id="UP000321181"/>
    </source>
</evidence>
<feature type="transmembrane region" description="Helical" evidence="7">
    <location>
        <begin position="176"/>
        <end position="194"/>
    </location>
</feature>
<dbReference type="OrthoDB" id="9791874at2"/>
<keyword evidence="5 7" id="KW-1133">Transmembrane helix</keyword>
<proteinExistence type="inferred from homology"/>
<protein>
    <submittedName>
        <fullName evidence="9">UPF0126 membrane protein</fullName>
    </submittedName>
</protein>
<evidence type="ECO:0000259" key="8">
    <source>
        <dbReference type="Pfam" id="PF03458"/>
    </source>
</evidence>
<keyword evidence="10" id="KW-1185">Reference proteome</keyword>
<comment type="caution">
    <text evidence="9">The sequence shown here is derived from an EMBL/GenBank/DDBJ whole genome shotgun (WGS) entry which is preliminary data.</text>
</comment>
<evidence type="ECO:0000256" key="4">
    <source>
        <dbReference type="ARBA" id="ARBA00022692"/>
    </source>
</evidence>
<keyword evidence="3" id="KW-1003">Cell membrane</keyword>
<evidence type="ECO:0000256" key="3">
    <source>
        <dbReference type="ARBA" id="ARBA00022475"/>
    </source>
</evidence>
<dbReference type="EMBL" id="BJYY01000012">
    <property type="protein sequence ID" value="GEO33686.1"/>
    <property type="molecule type" value="Genomic_DNA"/>
</dbReference>
<keyword evidence="6 7" id="KW-0472">Membrane</keyword>
<dbReference type="RefSeq" id="WP_146902056.1">
    <property type="nucleotide sequence ID" value="NZ_BAAARM010000002.1"/>
</dbReference>
<comment type="similarity">
    <text evidence="2">Belongs to the UPF0126 family.</text>
</comment>
<gene>
    <name evidence="9" type="ORF">CAE01nite_14110</name>
</gene>
<sequence length="221" mass="22657">MTPAFPIEPSFELLAVFIGALSGGLAAVRKQFDVFGVLVLAWATGLGGGVLRDVLIGATPPVGVADWRLLAAACLGGVVMYLFHPRLERARRMIAVLDAGALALFTVAGTIKGAELGAGPVAAVCVGLLTGVGGGVLRDLLTGEVPAVLHQRELYAVPALAGAGLTSVLWSTQTLSLASGVVAVALVFGLRIVALRFRIQAPGPWNGVTWGRGRGSGRMEP</sequence>
<evidence type="ECO:0000256" key="2">
    <source>
        <dbReference type="ARBA" id="ARBA00008193"/>
    </source>
</evidence>
<evidence type="ECO:0000256" key="5">
    <source>
        <dbReference type="ARBA" id="ARBA00022989"/>
    </source>
</evidence>
<dbReference type="AlphaFoldDB" id="A0A512DB25"/>
<feature type="transmembrane region" description="Helical" evidence="7">
    <location>
        <begin position="67"/>
        <end position="83"/>
    </location>
</feature>
<feature type="transmembrane region" description="Helical" evidence="7">
    <location>
        <begin position="12"/>
        <end position="28"/>
    </location>
</feature>
<name>A0A512DB25_9CELL</name>
<dbReference type="Proteomes" id="UP000321181">
    <property type="component" value="Unassembled WGS sequence"/>
</dbReference>
<accession>A0A512DB25</accession>
<dbReference type="InterPro" id="IPR005115">
    <property type="entry name" value="Gly_transporter"/>
</dbReference>
<dbReference type="GO" id="GO:0005886">
    <property type="term" value="C:plasma membrane"/>
    <property type="evidence" value="ECO:0007669"/>
    <property type="project" value="UniProtKB-SubCell"/>
</dbReference>
<evidence type="ECO:0000256" key="6">
    <source>
        <dbReference type="ARBA" id="ARBA00023136"/>
    </source>
</evidence>
<evidence type="ECO:0000313" key="9">
    <source>
        <dbReference type="EMBL" id="GEO33686.1"/>
    </source>
</evidence>
<dbReference type="PANTHER" id="PTHR30506:SF3">
    <property type="entry name" value="UPF0126 INNER MEMBRANE PROTEIN YADS-RELATED"/>
    <property type="match status" value="1"/>
</dbReference>
<dbReference type="PANTHER" id="PTHR30506">
    <property type="entry name" value="INNER MEMBRANE PROTEIN"/>
    <property type="match status" value="1"/>
</dbReference>
<keyword evidence="4 7" id="KW-0812">Transmembrane</keyword>
<feature type="transmembrane region" description="Helical" evidence="7">
    <location>
        <begin position="120"/>
        <end position="141"/>
    </location>
</feature>
<dbReference type="Pfam" id="PF03458">
    <property type="entry name" value="Gly_transporter"/>
    <property type="match status" value="2"/>
</dbReference>
<reference evidence="9 10" key="1">
    <citation type="submission" date="2019-07" db="EMBL/GenBank/DDBJ databases">
        <title>Whole genome shotgun sequence of Cellulomonas aerilata NBRC 106308.</title>
        <authorList>
            <person name="Hosoyama A."/>
            <person name="Uohara A."/>
            <person name="Ohji S."/>
            <person name="Ichikawa N."/>
        </authorList>
    </citation>
    <scope>NUCLEOTIDE SEQUENCE [LARGE SCALE GENOMIC DNA]</scope>
    <source>
        <strain evidence="9 10">NBRC 106308</strain>
    </source>
</reference>
<organism evidence="9 10">
    <name type="scientific">Cellulomonas aerilata</name>
    <dbReference type="NCBI Taxonomy" id="515326"/>
    <lineage>
        <taxon>Bacteria</taxon>
        <taxon>Bacillati</taxon>
        <taxon>Actinomycetota</taxon>
        <taxon>Actinomycetes</taxon>
        <taxon>Micrococcales</taxon>
        <taxon>Cellulomonadaceae</taxon>
        <taxon>Cellulomonas</taxon>
    </lineage>
</organism>
<evidence type="ECO:0000256" key="1">
    <source>
        <dbReference type="ARBA" id="ARBA00004651"/>
    </source>
</evidence>